<comment type="caution">
    <text evidence="1">The sequence shown here is derived from an EMBL/GenBank/DDBJ whole genome shotgun (WGS) entry which is preliminary data.</text>
</comment>
<sequence>MKKEYEVVAEISNACAGSGRPQVYMEEVELENPDEYVRMKHGRDWDQVKKEVLPSGEIQYVLDKGSIAYKYTFTE</sequence>
<gene>
    <name evidence="1" type="ORF">IAA63_02495</name>
</gene>
<organism evidence="1 2">
    <name type="scientific">Candidatus Pullilachnospira stercoravium</name>
    <dbReference type="NCBI Taxonomy" id="2840913"/>
    <lineage>
        <taxon>Bacteria</taxon>
        <taxon>Bacillati</taxon>
        <taxon>Bacillota</taxon>
        <taxon>Clostridia</taxon>
        <taxon>Lachnospirales</taxon>
        <taxon>Lachnospiraceae</taxon>
        <taxon>Lachnospiraceae incertae sedis</taxon>
        <taxon>Candidatus Pullilachnospira</taxon>
    </lineage>
</organism>
<reference evidence="1" key="1">
    <citation type="submission" date="2020-10" db="EMBL/GenBank/DDBJ databases">
        <authorList>
            <person name="Gilroy R."/>
        </authorList>
    </citation>
    <scope>NUCLEOTIDE SEQUENCE</scope>
    <source>
        <strain evidence="1">ChiBcec2-4451</strain>
    </source>
</reference>
<protein>
    <submittedName>
        <fullName evidence="1">Uncharacterized protein</fullName>
    </submittedName>
</protein>
<dbReference type="AlphaFoldDB" id="A0A9D1T4Y4"/>
<evidence type="ECO:0000313" key="2">
    <source>
        <dbReference type="Proteomes" id="UP000886723"/>
    </source>
</evidence>
<dbReference type="Proteomes" id="UP000886723">
    <property type="component" value="Unassembled WGS sequence"/>
</dbReference>
<dbReference type="EMBL" id="DVON01000044">
    <property type="protein sequence ID" value="HIV11995.1"/>
    <property type="molecule type" value="Genomic_DNA"/>
</dbReference>
<evidence type="ECO:0000313" key="1">
    <source>
        <dbReference type="EMBL" id="HIV11995.1"/>
    </source>
</evidence>
<proteinExistence type="predicted"/>
<accession>A0A9D1T4Y4</accession>
<name>A0A9D1T4Y4_9FIRM</name>
<reference evidence="1" key="2">
    <citation type="journal article" date="2021" name="PeerJ">
        <title>Extensive microbial diversity within the chicken gut microbiome revealed by metagenomics and culture.</title>
        <authorList>
            <person name="Gilroy R."/>
            <person name="Ravi A."/>
            <person name="Getino M."/>
            <person name="Pursley I."/>
            <person name="Horton D.L."/>
            <person name="Alikhan N.F."/>
            <person name="Baker D."/>
            <person name="Gharbi K."/>
            <person name="Hall N."/>
            <person name="Watson M."/>
            <person name="Adriaenssens E.M."/>
            <person name="Foster-Nyarko E."/>
            <person name="Jarju S."/>
            <person name="Secka A."/>
            <person name="Antonio M."/>
            <person name="Oren A."/>
            <person name="Chaudhuri R.R."/>
            <person name="La Ragione R."/>
            <person name="Hildebrand F."/>
            <person name="Pallen M.J."/>
        </authorList>
    </citation>
    <scope>NUCLEOTIDE SEQUENCE</scope>
    <source>
        <strain evidence="1">ChiBcec2-4451</strain>
    </source>
</reference>